<protein>
    <submittedName>
        <fullName evidence="1">Uncharacterized protein</fullName>
    </submittedName>
</protein>
<keyword evidence="2" id="KW-1185">Reference proteome</keyword>
<name>A0A087T502_STEMI</name>
<reference evidence="1 2" key="1">
    <citation type="submission" date="2013-11" db="EMBL/GenBank/DDBJ databases">
        <title>Genome sequencing of Stegodyphus mimosarum.</title>
        <authorList>
            <person name="Bechsgaard J."/>
        </authorList>
    </citation>
    <scope>NUCLEOTIDE SEQUENCE [LARGE SCALE GENOMIC DNA]</scope>
</reference>
<sequence length="97" mass="11164">MIRQPRVGPGLHKKLFPGQFLHASIFHILVFKTSRSISRESNYLRFGLPFFHVPVGLALKTSAHFILWPLMKLMISGSLYEQHSSKFDLLSHTTIFL</sequence>
<evidence type="ECO:0000313" key="1">
    <source>
        <dbReference type="EMBL" id="KFM60191.1"/>
    </source>
</evidence>
<dbReference type="Proteomes" id="UP000054359">
    <property type="component" value="Unassembled WGS sequence"/>
</dbReference>
<proteinExistence type="predicted"/>
<gene>
    <name evidence="1" type="ORF">X975_23476</name>
</gene>
<dbReference type="AlphaFoldDB" id="A0A087T502"/>
<evidence type="ECO:0000313" key="2">
    <source>
        <dbReference type="Proteomes" id="UP000054359"/>
    </source>
</evidence>
<accession>A0A087T502</accession>
<feature type="non-terminal residue" evidence="1">
    <location>
        <position position="97"/>
    </location>
</feature>
<dbReference type="EMBL" id="KK113431">
    <property type="protein sequence ID" value="KFM60191.1"/>
    <property type="molecule type" value="Genomic_DNA"/>
</dbReference>
<organism evidence="1 2">
    <name type="scientific">Stegodyphus mimosarum</name>
    <name type="common">African social velvet spider</name>
    <dbReference type="NCBI Taxonomy" id="407821"/>
    <lineage>
        <taxon>Eukaryota</taxon>
        <taxon>Metazoa</taxon>
        <taxon>Ecdysozoa</taxon>
        <taxon>Arthropoda</taxon>
        <taxon>Chelicerata</taxon>
        <taxon>Arachnida</taxon>
        <taxon>Araneae</taxon>
        <taxon>Araneomorphae</taxon>
        <taxon>Entelegynae</taxon>
        <taxon>Eresoidea</taxon>
        <taxon>Eresidae</taxon>
        <taxon>Stegodyphus</taxon>
    </lineage>
</organism>